<proteinExistence type="predicted"/>
<sequence>MKKRTAKTPKGTRRTPVKARGKKAPASEAELASPPSPPDTPPSPSPALQSLPPSSEHLNAQKATASPPAPASSGRRMGAVFLLISVTVLVLWFCSGGGATHPHHPCACATAASVSNPLAKALLSRRSGVSGVHWHQRRGDADRLDFALNCRGVLVAPLHGPFASVDQLRAETQKSFGSQKSRCVVWVTSPEAIQKVANALKELLENNALGGRPVVPPQARGTLVVKSAHPREELKNILPHRVVHMLTDVH</sequence>
<keyword evidence="4" id="KW-1185">Reference proteome</keyword>
<feature type="transmembrane region" description="Helical" evidence="2">
    <location>
        <begin position="79"/>
        <end position="99"/>
    </location>
</feature>
<comment type="caution">
    <text evidence="3">The sequence shown here is derived from an EMBL/GenBank/DDBJ whole genome shotgun (WGS) entry which is preliminary data.</text>
</comment>
<evidence type="ECO:0000256" key="2">
    <source>
        <dbReference type="SAM" id="Phobius"/>
    </source>
</evidence>
<dbReference type="GeneID" id="26906082"/>
<keyword evidence="2" id="KW-0812">Transmembrane</keyword>
<feature type="compositionally biased region" description="Low complexity" evidence="1">
    <location>
        <begin position="24"/>
        <end position="33"/>
    </location>
</feature>
<dbReference type="OMA" id="HPCACAT"/>
<reference evidence="3 4" key="1">
    <citation type="submission" date="2015-07" db="EMBL/GenBank/DDBJ databases">
        <title>High-quality genome of monoxenous trypanosomatid Leptomonas pyrrhocoris.</title>
        <authorList>
            <person name="Flegontov P."/>
            <person name="Butenko A."/>
            <person name="Firsov S."/>
            <person name="Vlcek C."/>
            <person name="Logacheva M.D."/>
            <person name="Field M."/>
            <person name="Filatov D."/>
            <person name="Flegontova O."/>
            <person name="Gerasimov E."/>
            <person name="Jackson A.P."/>
            <person name="Kelly S."/>
            <person name="Opperdoes F."/>
            <person name="O'Reilly A."/>
            <person name="Votypka J."/>
            <person name="Yurchenko V."/>
            <person name="Lukes J."/>
        </authorList>
    </citation>
    <scope>NUCLEOTIDE SEQUENCE [LARGE SCALE GENOMIC DNA]</scope>
    <source>
        <strain evidence="3">H10</strain>
    </source>
</reference>
<protein>
    <submittedName>
        <fullName evidence="3">Uncharacterized protein</fullName>
    </submittedName>
</protein>
<feature type="compositionally biased region" description="Basic residues" evidence="1">
    <location>
        <begin position="1"/>
        <end position="23"/>
    </location>
</feature>
<feature type="region of interest" description="Disordered" evidence="1">
    <location>
        <begin position="1"/>
        <end position="73"/>
    </location>
</feature>
<dbReference type="EMBL" id="LGTL01000011">
    <property type="protein sequence ID" value="KPA79343.1"/>
    <property type="molecule type" value="Genomic_DNA"/>
</dbReference>
<dbReference type="RefSeq" id="XP_015657782.1">
    <property type="nucleotide sequence ID" value="XM_015803957.1"/>
</dbReference>
<evidence type="ECO:0000256" key="1">
    <source>
        <dbReference type="SAM" id="MobiDB-lite"/>
    </source>
</evidence>
<dbReference type="AlphaFoldDB" id="A0A0M9FZT5"/>
<organism evidence="3 4">
    <name type="scientific">Leptomonas pyrrhocoris</name>
    <name type="common">Firebug parasite</name>
    <dbReference type="NCBI Taxonomy" id="157538"/>
    <lineage>
        <taxon>Eukaryota</taxon>
        <taxon>Discoba</taxon>
        <taxon>Euglenozoa</taxon>
        <taxon>Kinetoplastea</taxon>
        <taxon>Metakinetoplastina</taxon>
        <taxon>Trypanosomatida</taxon>
        <taxon>Trypanosomatidae</taxon>
        <taxon>Leishmaniinae</taxon>
        <taxon>Leptomonas</taxon>
    </lineage>
</organism>
<dbReference type="VEuPathDB" id="TriTrypDB:LpyrH10_11_2570"/>
<evidence type="ECO:0000313" key="4">
    <source>
        <dbReference type="Proteomes" id="UP000037923"/>
    </source>
</evidence>
<dbReference type="OrthoDB" id="243484at2759"/>
<keyword evidence="2" id="KW-1133">Transmembrane helix</keyword>
<keyword evidence="2" id="KW-0472">Membrane</keyword>
<name>A0A0M9FZT5_LEPPY</name>
<accession>A0A0M9FZT5</accession>
<feature type="compositionally biased region" description="Low complexity" evidence="1">
    <location>
        <begin position="46"/>
        <end position="55"/>
    </location>
</feature>
<gene>
    <name evidence="3" type="ORF">ABB37_05792</name>
</gene>
<feature type="compositionally biased region" description="Pro residues" evidence="1">
    <location>
        <begin position="34"/>
        <end position="45"/>
    </location>
</feature>
<evidence type="ECO:0000313" key="3">
    <source>
        <dbReference type="EMBL" id="KPA79343.1"/>
    </source>
</evidence>
<dbReference type="Proteomes" id="UP000037923">
    <property type="component" value="Unassembled WGS sequence"/>
</dbReference>